<evidence type="ECO:0000259" key="14">
    <source>
        <dbReference type="PROSITE" id="PS50968"/>
    </source>
</evidence>
<evidence type="ECO:0000256" key="10">
    <source>
        <dbReference type="ARBA" id="ARBA00023128"/>
    </source>
</evidence>
<comment type="subcellular location">
    <subcellularLocation>
        <location evidence="2">Mitochondrion</location>
    </subcellularLocation>
</comment>
<dbReference type="SUPFAM" id="SSF52777">
    <property type="entry name" value="CoA-dependent acyltransferases"/>
    <property type="match status" value="1"/>
</dbReference>
<dbReference type="InterPro" id="IPR050537">
    <property type="entry name" value="2-oxoacid_dehydrogenase"/>
</dbReference>
<dbReference type="PANTHER" id="PTHR43416:SF5">
    <property type="entry name" value="DIHYDROLIPOYLLYSINE-RESIDUE SUCCINYLTRANSFERASE COMPONENT OF 2-OXOGLUTARATE DEHYDROGENASE COMPLEX, MITOCHONDRIAL"/>
    <property type="match status" value="1"/>
</dbReference>
<dbReference type="GO" id="GO:0004149">
    <property type="term" value="F:dihydrolipoyllysine-residue succinyltransferase activity"/>
    <property type="evidence" value="ECO:0007669"/>
    <property type="project" value="UniProtKB-EC"/>
</dbReference>
<organism evidence="15 16">
    <name type="scientific">Diversispora epigaea</name>
    <dbReference type="NCBI Taxonomy" id="1348612"/>
    <lineage>
        <taxon>Eukaryota</taxon>
        <taxon>Fungi</taxon>
        <taxon>Fungi incertae sedis</taxon>
        <taxon>Mucoromycota</taxon>
        <taxon>Glomeromycotina</taxon>
        <taxon>Glomeromycetes</taxon>
        <taxon>Diversisporales</taxon>
        <taxon>Diversisporaceae</taxon>
        <taxon>Diversispora</taxon>
    </lineage>
</organism>
<dbReference type="FunFam" id="3.30.559.10:FF:000006">
    <property type="entry name" value="Dihydrolipoyllysine-residue succinyltransferase component of 2-oxoglutarate dehydrogenase complex, mitochondrial"/>
    <property type="match status" value="1"/>
</dbReference>
<dbReference type="PANTHER" id="PTHR43416">
    <property type="entry name" value="DIHYDROLIPOYLLYSINE-RESIDUE SUCCINYLTRANSFERASE COMPONENT OF 2-OXOGLUTARATE DEHYDROGENASE COMPLEX, MITOCHONDRIAL-RELATED"/>
    <property type="match status" value="1"/>
</dbReference>
<evidence type="ECO:0000256" key="2">
    <source>
        <dbReference type="ARBA" id="ARBA00004173"/>
    </source>
</evidence>
<dbReference type="GO" id="GO:0005739">
    <property type="term" value="C:mitochondrion"/>
    <property type="evidence" value="ECO:0007669"/>
    <property type="project" value="UniProtKB-SubCell"/>
</dbReference>
<evidence type="ECO:0000256" key="5">
    <source>
        <dbReference type="ARBA" id="ARBA00012945"/>
    </source>
</evidence>
<feature type="region of interest" description="Disordered" evidence="13">
    <location>
        <begin position="158"/>
        <end position="198"/>
    </location>
</feature>
<keyword evidence="8" id="KW-0450">Lipoyl</keyword>
<evidence type="ECO:0000313" key="15">
    <source>
        <dbReference type="EMBL" id="RHZ50103.1"/>
    </source>
</evidence>
<reference evidence="15 16" key="1">
    <citation type="submission" date="2018-08" db="EMBL/GenBank/DDBJ databases">
        <title>Genome and evolution of the arbuscular mycorrhizal fungus Diversispora epigaea (formerly Glomus versiforme) and its bacterial endosymbionts.</title>
        <authorList>
            <person name="Sun X."/>
            <person name="Fei Z."/>
            <person name="Harrison M."/>
        </authorList>
    </citation>
    <scope>NUCLEOTIDE SEQUENCE [LARGE SCALE GENOMIC DNA]</scope>
    <source>
        <strain evidence="15 16">IT104</strain>
    </source>
</reference>
<proteinExistence type="inferred from homology"/>
<keyword evidence="16" id="KW-1185">Reference proteome</keyword>
<evidence type="ECO:0000256" key="13">
    <source>
        <dbReference type="SAM" id="MobiDB-lite"/>
    </source>
</evidence>
<comment type="cofactor">
    <cofactor evidence="1">
        <name>(R)-lipoate</name>
        <dbReference type="ChEBI" id="CHEBI:83088"/>
    </cofactor>
</comment>
<accession>A0A397GM42</accession>
<name>A0A397GM42_9GLOM</name>
<dbReference type="Proteomes" id="UP000266861">
    <property type="component" value="Unassembled WGS sequence"/>
</dbReference>
<evidence type="ECO:0000256" key="8">
    <source>
        <dbReference type="ARBA" id="ARBA00022823"/>
    </source>
</evidence>
<dbReference type="InterPro" id="IPR000089">
    <property type="entry name" value="Biotin_lipoyl"/>
</dbReference>
<evidence type="ECO:0000256" key="6">
    <source>
        <dbReference type="ARBA" id="ARBA00022532"/>
    </source>
</evidence>
<dbReference type="InterPro" id="IPR003016">
    <property type="entry name" value="2-oxoA_DH_lipoyl-BS"/>
</dbReference>
<keyword evidence="7" id="KW-0808">Transferase</keyword>
<evidence type="ECO:0000256" key="3">
    <source>
        <dbReference type="ARBA" id="ARBA00005145"/>
    </source>
</evidence>
<dbReference type="GO" id="GO:0045252">
    <property type="term" value="C:oxoglutarate dehydrogenase complex"/>
    <property type="evidence" value="ECO:0007669"/>
    <property type="project" value="InterPro"/>
</dbReference>
<dbReference type="OrthoDB" id="5391403at2759"/>
<dbReference type="NCBIfam" id="TIGR01347">
    <property type="entry name" value="sucB"/>
    <property type="match status" value="1"/>
</dbReference>
<dbReference type="Gene3D" id="2.40.50.100">
    <property type="match status" value="1"/>
</dbReference>
<comment type="caution">
    <text evidence="15">The sequence shown here is derived from an EMBL/GenBank/DDBJ whole genome shotgun (WGS) entry which is preliminary data.</text>
</comment>
<dbReference type="UniPathway" id="UPA00868">
    <property type="reaction ID" value="UER00840"/>
</dbReference>
<feature type="domain" description="Lipoyl-binding" evidence="14">
    <location>
        <begin position="79"/>
        <end position="154"/>
    </location>
</feature>
<keyword evidence="9" id="KW-0809">Transit peptide</keyword>
<dbReference type="GO" id="GO:0033512">
    <property type="term" value="P:L-lysine catabolic process to acetyl-CoA via saccharopine"/>
    <property type="evidence" value="ECO:0007669"/>
    <property type="project" value="UniProtKB-UniPathway"/>
</dbReference>
<feature type="compositionally biased region" description="Basic and acidic residues" evidence="13">
    <location>
        <begin position="171"/>
        <end position="198"/>
    </location>
</feature>
<dbReference type="CDD" id="cd06849">
    <property type="entry name" value="lipoyl_domain"/>
    <property type="match status" value="1"/>
</dbReference>
<dbReference type="InterPro" id="IPR023213">
    <property type="entry name" value="CAT-like_dom_sf"/>
</dbReference>
<evidence type="ECO:0000256" key="7">
    <source>
        <dbReference type="ARBA" id="ARBA00022679"/>
    </source>
</evidence>
<comment type="pathway">
    <text evidence="3">Amino-acid degradation; L-lysine degradation via saccharopine pathway; glutaryl-CoA from L-lysine: step 6/6.</text>
</comment>
<dbReference type="AlphaFoldDB" id="A0A397GM42"/>
<keyword evidence="6" id="KW-0816">Tricarboxylic acid cycle</keyword>
<dbReference type="GO" id="GO:0006099">
    <property type="term" value="P:tricarboxylic acid cycle"/>
    <property type="evidence" value="ECO:0007669"/>
    <property type="project" value="UniProtKB-KW"/>
</dbReference>
<evidence type="ECO:0000313" key="16">
    <source>
        <dbReference type="Proteomes" id="UP000266861"/>
    </source>
</evidence>
<dbReference type="InterPro" id="IPR006255">
    <property type="entry name" value="SucB"/>
</dbReference>
<evidence type="ECO:0000256" key="11">
    <source>
        <dbReference type="ARBA" id="ARBA00023315"/>
    </source>
</evidence>
<dbReference type="InterPro" id="IPR011053">
    <property type="entry name" value="Single_hybrid_motif"/>
</dbReference>
<comment type="similarity">
    <text evidence="4">Belongs to the 2-oxoacid dehydrogenase family.</text>
</comment>
<dbReference type="Pfam" id="PF00198">
    <property type="entry name" value="2-oxoacid_dh"/>
    <property type="match status" value="1"/>
</dbReference>
<protein>
    <recommendedName>
        <fullName evidence="5">dihydrolipoyllysine-residue succinyltransferase</fullName>
        <ecNumber evidence="5">2.3.1.61</ecNumber>
    </recommendedName>
    <alternativeName>
        <fullName evidence="12">2-oxoglutarate dehydrogenase complex component E2</fullName>
    </alternativeName>
</protein>
<dbReference type="PROSITE" id="PS00189">
    <property type="entry name" value="LIPOYL"/>
    <property type="match status" value="1"/>
</dbReference>
<sequence>MQFNILRRAIPSNSMAGSLRYCTKLTSSFSISRDPFLISKRKFTYETSKTSNLNGSKNPRNIALSSLFVKKTLIREYVSKIVKVPSLAESLTEGTLAKWIKNVGDFVQQDEEVATIETDKVDAPINSPHSGTIIEIYAKEQDNVVVSQDLFKIELGDTAETSSETVSQQESKLELKEEPKLESKEESKPEFKEEPKKEFIFEPKQEAIKEQFSPLSPPPLSPPTKPVQLEPQVQSKSEIPTSKAVKVDKVNDFINGREEREVKMTRMRSRISERLKEAQNTAASLTTFNEIDMSNIIELRNTYKDAILKKHEIKLGFMSAFVKASVVGLQEIPSVNASISSTGDTIIYRDYVDISVAVATPKGLVTPVIRNTHLLSFLEIEKTIADLGKKARDGKMSIEDMAGGTFTISNGGVYGSLLGTPIINIPQSAILGMHATKERPIAINGKIEIRPMMYIALTYDHRLIDGREAVTFLKIVKEQVEDPRRLLLNI</sequence>
<gene>
    <name evidence="15" type="ORF">Glove_505g33</name>
</gene>
<evidence type="ECO:0000256" key="9">
    <source>
        <dbReference type="ARBA" id="ARBA00022946"/>
    </source>
</evidence>
<dbReference type="Pfam" id="PF00364">
    <property type="entry name" value="Biotin_lipoyl"/>
    <property type="match status" value="1"/>
</dbReference>
<dbReference type="Gene3D" id="3.30.559.10">
    <property type="entry name" value="Chloramphenicol acetyltransferase-like domain"/>
    <property type="match status" value="1"/>
</dbReference>
<dbReference type="STRING" id="1348612.A0A397GM42"/>
<evidence type="ECO:0000256" key="12">
    <source>
        <dbReference type="ARBA" id="ARBA00032406"/>
    </source>
</evidence>
<evidence type="ECO:0000256" key="4">
    <source>
        <dbReference type="ARBA" id="ARBA00007317"/>
    </source>
</evidence>
<dbReference type="InterPro" id="IPR001078">
    <property type="entry name" value="2-oxoacid_DH_actylTfrase"/>
</dbReference>
<dbReference type="EC" id="2.3.1.61" evidence="5"/>
<feature type="compositionally biased region" description="Low complexity" evidence="13">
    <location>
        <begin position="160"/>
        <end position="170"/>
    </location>
</feature>
<dbReference type="NCBIfam" id="NF004309">
    <property type="entry name" value="PRK05704.1"/>
    <property type="match status" value="1"/>
</dbReference>
<keyword evidence="10" id="KW-0496">Mitochondrion</keyword>
<keyword evidence="11" id="KW-0012">Acyltransferase</keyword>
<dbReference type="PROSITE" id="PS50968">
    <property type="entry name" value="BIOTINYL_LIPOYL"/>
    <property type="match status" value="1"/>
</dbReference>
<dbReference type="EMBL" id="PQFF01000438">
    <property type="protein sequence ID" value="RHZ50103.1"/>
    <property type="molecule type" value="Genomic_DNA"/>
</dbReference>
<dbReference type="SUPFAM" id="SSF51230">
    <property type="entry name" value="Single hybrid motif"/>
    <property type="match status" value="1"/>
</dbReference>
<evidence type="ECO:0000256" key="1">
    <source>
        <dbReference type="ARBA" id="ARBA00001938"/>
    </source>
</evidence>